<gene>
    <name evidence="2" type="ORF">CBRE1094_LOCUS22557</name>
</gene>
<dbReference type="AlphaFoldDB" id="A0A7S2E3Y2"/>
<reference evidence="2" key="1">
    <citation type="submission" date="2021-01" db="EMBL/GenBank/DDBJ databases">
        <authorList>
            <person name="Corre E."/>
            <person name="Pelletier E."/>
            <person name="Niang G."/>
            <person name="Scheremetjew M."/>
            <person name="Finn R."/>
            <person name="Kale V."/>
            <person name="Holt S."/>
            <person name="Cochrane G."/>
            <person name="Meng A."/>
            <person name="Brown T."/>
            <person name="Cohen L."/>
        </authorList>
    </citation>
    <scope>NUCLEOTIDE SEQUENCE</scope>
    <source>
        <strain evidence="2">UTEX LB 985</strain>
    </source>
</reference>
<organism evidence="2">
    <name type="scientific">Haptolina brevifila</name>
    <dbReference type="NCBI Taxonomy" id="156173"/>
    <lineage>
        <taxon>Eukaryota</taxon>
        <taxon>Haptista</taxon>
        <taxon>Haptophyta</taxon>
        <taxon>Prymnesiophyceae</taxon>
        <taxon>Prymnesiales</taxon>
        <taxon>Prymnesiaceae</taxon>
        <taxon>Haptolina</taxon>
    </lineage>
</organism>
<proteinExistence type="predicted"/>
<feature type="region of interest" description="Disordered" evidence="1">
    <location>
        <begin position="120"/>
        <end position="141"/>
    </location>
</feature>
<accession>A0A7S2E3Y2</accession>
<dbReference type="EMBL" id="HBGU01041421">
    <property type="protein sequence ID" value="CAD9470918.1"/>
    <property type="molecule type" value="Transcribed_RNA"/>
</dbReference>
<name>A0A7S2E3Y2_9EUKA</name>
<protein>
    <submittedName>
        <fullName evidence="2">Uncharacterized protein</fullName>
    </submittedName>
</protein>
<sequence>MLALLDVFFDRFPTGHVRPKVQIIERMKFWGFDRFISYGKTQLAQEFCILLSISNWDPYVRKLEHGKQKTFPRNGRGALRVLMPIFGNGRRRFLLVKFFEKNTVDANDCSGRIRSSDFRMSNCKQRRRSPEVQASKPSRHR</sequence>
<evidence type="ECO:0000256" key="1">
    <source>
        <dbReference type="SAM" id="MobiDB-lite"/>
    </source>
</evidence>
<evidence type="ECO:0000313" key="2">
    <source>
        <dbReference type="EMBL" id="CAD9470918.1"/>
    </source>
</evidence>